<organism evidence="3 4">
    <name type="scientific">candidate division WOR-3 bacterium</name>
    <dbReference type="NCBI Taxonomy" id="2052148"/>
    <lineage>
        <taxon>Bacteria</taxon>
        <taxon>Bacteria division WOR-3</taxon>
    </lineage>
</organism>
<dbReference type="Pfam" id="PF13860">
    <property type="entry name" value="FlgD_ig"/>
    <property type="match status" value="1"/>
</dbReference>
<keyword evidence="1" id="KW-0732">Signal</keyword>
<name>A0A937XJU8_UNCW3</name>
<protein>
    <recommendedName>
        <fullName evidence="2">FlgD/Vpr Ig-like domain-containing protein</fullName>
    </recommendedName>
</protein>
<feature type="chain" id="PRO_5036911182" description="FlgD/Vpr Ig-like domain-containing protein" evidence="1">
    <location>
        <begin position="35"/>
        <end position="658"/>
    </location>
</feature>
<dbReference type="Proteomes" id="UP000779900">
    <property type="component" value="Unassembled WGS sequence"/>
</dbReference>
<evidence type="ECO:0000313" key="3">
    <source>
        <dbReference type="EMBL" id="MBM3332901.1"/>
    </source>
</evidence>
<evidence type="ECO:0000313" key="4">
    <source>
        <dbReference type="Proteomes" id="UP000779900"/>
    </source>
</evidence>
<dbReference type="AlphaFoldDB" id="A0A937XJU8"/>
<gene>
    <name evidence="3" type="ORF">FJY68_13810</name>
</gene>
<dbReference type="InterPro" id="IPR025965">
    <property type="entry name" value="FlgD/Vpr_Ig-like"/>
</dbReference>
<reference evidence="3" key="1">
    <citation type="submission" date="2019-03" db="EMBL/GenBank/DDBJ databases">
        <title>Lake Tanganyika Metagenome-Assembled Genomes (MAGs).</title>
        <authorList>
            <person name="Tran P."/>
        </authorList>
    </citation>
    <scope>NUCLEOTIDE SEQUENCE</scope>
    <source>
        <strain evidence="3">K_DeepCast_150m_m2_040</strain>
    </source>
</reference>
<sequence length="658" mass="71366">MKGRARPQQRARAHGTAVTAFFVAALLAATAVNASTIAQLGDPRATYPNSGRKLMRAPNTDNFHVVFNSGDTVLYSQSTDDGATWSGPEMVGLGKYPAITLNEVVGGNPQSPWIVYQTLDGSIMRAIRIAPTGGWDLAVVFPSGGGVSAGAPSIAADVVASSPSAISYVAYPVYTSTVPPFNYVYFNSLTQYSVSMPEVVDAAGTTNCYGPSVVVNPGSIVNVCWIRNQSVIYRRRMNSTWSTQVQISSSDPMQLPVTEPASNPSMEVYGDSVFCVWHGPSDSSLHGDVWRRARWLGNPVNLWRDPSNESRTPDWESDFPVMTTSFATVWQEDVLLEGRSDIWVRYLAEPSARSFYQSDLPSRYPHADGYWVPGTVQFKCSAVWTEMVDQLTPLFEVRFGVNYYAPSFGKGLGPGSHHGYEPFLYYAAELGQSLQSPYCLSRGGYAMLGTWDVDTSASTLRYQLPYMNPRQNYRLCAVLYHEGNESWSARVRCDSGSWTLVKTTPGVPDTVWLKIPEKTYKSDARIVVDLGRVTGDYVALAELRLLQIEDRSGNGEGSQNAGTTGKSAARLCSCAPSMSAGATSISYELACPGSVFLTVCDASGRLVRGLESGSRPAGVHVARWDGTDSRGHAVPAGAYFVRLSAGGAVSTERLTLVR</sequence>
<accession>A0A937XJU8</accession>
<dbReference type="EMBL" id="VGIR01000165">
    <property type="protein sequence ID" value="MBM3332901.1"/>
    <property type="molecule type" value="Genomic_DNA"/>
</dbReference>
<feature type="signal peptide" evidence="1">
    <location>
        <begin position="1"/>
        <end position="34"/>
    </location>
</feature>
<comment type="caution">
    <text evidence="3">The sequence shown here is derived from an EMBL/GenBank/DDBJ whole genome shotgun (WGS) entry which is preliminary data.</text>
</comment>
<evidence type="ECO:0000256" key="1">
    <source>
        <dbReference type="SAM" id="SignalP"/>
    </source>
</evidence>
<feature type="domain" description="FlgD/Vpr Ig-like" evidence="2">
    <location>
        <begin position="589"/>
        <end position="645"/>
    </location>
</feature>
<proteinExistence type="predicted"/>
<evidence type="ECO:0000259" key="2">
    <source>
        <dbReference type="Pfam" id="PF13860"/>
    </source>
</evidence>
<dbReference type="Gene3D" id="2.60.40.4070">
    <property type="match status" value="1"/>
</dbReference>